<protein>
    <submittedName>
        <fullName evidence="1">19308_t:CDS:1</fullName>
    </submittedName>
</protein>
<evidence type="ECO:0000313" key="1">
    <source>
        <dbReference type="EMBL" id="CAI2191500.1"/>
    </source>
</evidence>
<dbReference type="AlphaFoldDB" id="A0A9W4T491"/>
<dbReference type="OrthoDB" id="2359169at2759"/>
<accession>A0A9W4T491</accession>
<dbReference type="Proteomes" id="UP001153678">
    <property type="component" value="Unassembled WGS sequence"/>
</dbReference>
<dbReference type="EMBL" id="CAMKVN010007436">
    <property type="protein sequence ID" value="CAI2191500.1"/>
    <property type="molecule type" value="Genomic_DNA"/>
</dbReference>
<proteinExistence type="predicted"/>
<feature type="non-terminal residue" evidence="1">
    <location>
        <position position="1"/>
    </location>
</feature>
<comment type="caution">
    <text evidence="1">The sequence shown here is derived from an EMBL/GenBank/DDBJ whole genome shotgun (WGS) entry which is preliminary data.</text>
</comment>
<organism evidence="1 2">
    <name type="scientific">Funneliformis geosporum</name>
    <dbReference type="NCBI Taxonomy" id="1117311"/>
    <lineage>
        <taxon>Eukaryota</taxon>
        <taxon>Fungi</taxon>
        <taxon>Fungi incertae sedis</taxon>
        <taxon>Mucoromycota</taxon>
        <taxon>Glomeromycotina</taxon>
        <taxon>Glomeromycetes</taxon>
        <taxon>Glomerales</taxon>
        <taxon>Glomeraceae</taxon>
        <taxon>Funneliformis</taxon>
    </lineage>
</organism>
<sequence length="50" mass="5594">ELALSFALIASIGVVPLPSDNVEASVKFRPDCEYRCRPQPHYCESCKPTR</sequence>
<gene>
    <name evidence="1" type="ORF">FWILDA_LOCUS15102</name>
</gene>
<evidence type="ECO:0000313" key="2">
    <source>
        <dbReference type="Proteomes" id="UP001153678"/>
    </source>
</evidence>
<keyword evidence="2" id="KW-1185">Reference proteome</keyword>
<reference evidence="1" key="1">
    <citation type="submission" date="2022-08" db="EMBL/GenBank/DDBJ databases">
        <authorList>
            <person name="Kallberg Y."/>
            <person name="Tangrot J."/>
            <person name="Rosling A."/>
        </authorList>
    </citation>
    <scope>NUCLEOTIDE SEQUENCE</scope>
    <source>
        <strain evidence="1">Wild A</strain>
    </source>
</reference>
<name>A0A9W4T491_9GLOM</name>